<dbReference type="Proteomes" id="UP000054166">
    <property type="component" value="Unassembled WGS sequence"/>
</dbReference>
<dbReference type="AlphaFoldDB" id="A0A0C3FSJ9"/>
<accession>A0A0C3FSJ9</accession>
<feature type="compositionally biased region" description="Basic and acidic residues" evidence="1">
    <location>
        <begin position="19"/>
        <end position="34"/>
    </location>
</feature>
<gene>
    <name evidence="2" type="ORF">PILCRDRAFT_774293</name>
</gene>
<protein>
    <submittedName>
        <fullName evidence="2">Uncharacterized protein</fullName>
    </submittedName>
</protein>
<organism evidence="2 3">
    <name type="scientific">Piloderma croceum (strain F 1598)</name>
    <dbReference type="NCBI Taxonomy" id="765440"/>
    <lineage>
        <taxon>Eukaryota</taxon>
        <taxon>Fungi</taxon>
        <taxon>Dikarya</taxon>
        <taxon>Basidiomycota</taxon>
        <taxon>Agaricomycotina</taxon>
        <taxon>Agaricomycetes</taxon>
        <taxon>Agaricomycetidae</taxon>
        <taxon>Atheliales</taxon>
        <taxon>Atheliaceae</taxon>
        <taxon>Piloderma</taxon>
    </lineage>
</organism>
<dbReference type="SUPFAM" id="SSF52058">
    <property type="entry name" value="L domain-like"/>
    <property type="match status" value="1"/>
</dbReference>
<evidence type="ECO:0000313" key="3">
    <source>
        <dbReference type="Proteomes" id="UP000054166"/>
    </source>
</evidence>
<sequence>MRSSDSPRHVNNLLHTLRGEQFRHSQNVRKDRTHLSSSHTHNSPTLPVSLIWPSELESEVESSPPSTSTETGDVAKVVAGPIPKSWALKANKNEHTTQTRREALSVVLSRLSGSKYISIDVPSEGSSPPTLTLLCLRLLLSLNSGPEFAEYIVPYLPPHLRRDLLRYTAVHSPLSNSKLYALCGPEGHADGELIVVGPQATLQADHFRKTTPHCGDQGPDGANLELAPGSVETDAEEGWDSLDDERSSPHPMRTFILFSCYISTFTLLTLPPTLTNLALVNLPSSVPLHRLPGICPLLSVLDLSYNNWLVSTGTLGKGGNPLDRVGWNRWNRLRVLALRGCHISVAISENINRGRWTDVEIIR</sequence>
<name>A0A0C3FSJ9_PILCF</name>
<dbReference type="STRING" id="765440.A0A0C3FSJ9"/>
<reference evidence="2 3" key="1">
    <citation type="submission" date="2014-04" db="EMBL/GenBank/DDBJ databases">
        <authorList>
            <consortium name="DOE Joint Genome Institute"/>
            <person name="Kuo A."/>
            <person name="Tarkka M."/>
            <person name="Buscot F."/>
            <person name="Kohler A."/>
            <person name="Nagy L.G."/>
            <person name="Floudas D."/>
            <person name="Copeland A."/>
            <person name="Barry K.W."/>
            <person name="Cichocki N."/>
            <person name="Veneault-Fourrey C."/>
            <person name="LaButti K."/>
            <person name="Lindquist E.A."/>
            <person name="Lipzen A."/>
            <person name="Lundell T."/>
            <person name="Morin E."/>
            <person name="Murat C."/>
            <person name="Sun H."/>
            <person name="Tunlid A."/>
            <person name="Henrissat B."/>
            <person name="Grigoriev I.V."/>
            <person name="Hibbett D.S."/>
            <person name="Martin F."/>
            <person name="Nordberg H.P."/>
            <person name="Cantor M.N."/>
            <person name="Hua S.X."/>
        </authorList>
    </citation>
    <scope>NUCLEOTIDE SEQUENCE [LARGE SCALE GENOMIC DNA]</scope>
    <source>
        <strain evidence="2 3">F 1598</strain>
    </source>
</reference>
<dbReference type="EMBL" id="KN832980">
    <property type="protein sequence ID" value="KIM87185.1"/>
    <property type="molecule type" value="Genomic_DNA"/>
</dbReference>
<proteinExistence type="predicted"/>
<dbReference type="HOGENOM" id="CLU_053715_0_0_1"/>
<reference evidence="3" key="2">
    <citation type="submission" date="2015-01" db="EMBL/GenBank/DDBJ databases">
        <title>Evolutionary Origins and Diversification of the Mycorrhizal Mutualists.</title>
        <authorList>
            <consortium name="DOE Joint Genome Institute"/>
            <consortium name="Mycorrhizal Genomics Consortium"/>
            <person name="Kohler A."/>
            <person name="Kuo A."/>
            <person name="Nagy L.G."/>
            <person name="Floudas D."/>
            <person name="Copeland A."/>
            <person name="Barry K.W."/>
            <person name="Cichocki N."/>
            <person name="Veneault-Fourrey C."/>
            <person name="LaButti K."/>
            <person name="Lindquist E.A."/>
            <person name="Lipzen A."/>
            <person name="Lundell T."/>
            <person name="Morin E."/>
            <person name="Murat C."/>
            <person name="Riley R."/>
            <person name="Ohm R."/>
            <person name="Sun H."/>
            <person name="Tunlid A."/>
            <person name="Henrissat B."/>
            <person name="Grigoriev I.V."/>
            <person name="Hibbett D.S."/>
            <person name="Martin F."/>
        </authorList>
    </citation>
    <scope>NUCLEOTIDE SEQUENCE [LARGE SCALE GENOMIC DNA]</scope>
    <source>
        <strain evidence="3">F 1598</strain>
    </source>
</reference>
<feature type="compositionally biased region" description="Acidic residues" evidence="1">
    <location>
        <begin position="233"/>
        <end position="243"/>
    </location>
</feature>
<feature type="region of interest" description="Disordered" evidence="1">
    <location>
        <begin position="213"/>
        <end position="246"/>
    </location>
</feature>
<feature type="compositionally biased region" description="Polar residues" evidence="1">
    <location>
        <begin position="35"/>
        <end position="46"/>
    </location>
</feature>
<keyword evidence="3" id="KW-1185">Reference proteome</keyword>
<evidence type="ECO:0000313" key="2">
    <source>
        <dbReference type="EMBL" id="KIM87185.1"/>
    </source>
</evidence>
<evidence type="ECO:0000256" key="1">
    <source>
        <dbReference type="SAM" id="MobiDB-lite"/>
    </source>
</evidence>
<dbReference type="OrthoDB" id="3264363at2759"/>
<dbReference type="InParanoid" id="A0A0C3FSJ9"/>
<feature type="region of interest" description="Disordered" evidence="1">
    <location>
        <begin position="19"/>
        <end position="48"/>
    </location>
</feature>